<dbReference type="RefSeq" id="WP_344604511.1">
    <property type="nucleotide sequence ID" value="NZ_BAAAHE010000016.1"/>
</dbReference>
<keyword evidence="2" id="KW-1133">Transmembrane helix</keyword>
<dbReference type="Proteomes" id="UP001500957">
    <property type="component" value="Unassembled WGS sequence"/>
</dbReference>
<feature type="transmembrane region" description="Helical" evidence="2">
    <location>
        <begin position="20"/>
        <end position="40"/>
    </location>
</feature>
<evidence type="ECO:0000313" key="4">
    <source>
        <dbReference type="Proteomes" id="UP001500957"/>
    </source>
</evidence>
<reference evidence="3 4" key="1">
    <citation type="journal article" date="2019" name="Int. J. Syst. Evol. Microbiol.">
        <title>The Global Catalogue of Microorganisms (GCM) 10K type strain sequencing project: providing services to taxonomists for standard genome sequencing and annotation.</title>
        <authorList>
            <consortium name="The Broad Institute Genomics Platform"/>
            <consortium name="The Broad Institute Genome Sequencing Center for Infectious Disease"/>
            <person name="Wu L."/>
            <person name="Ma J."/>
        </authorList>
    </citation>
    <scope>NUCLEOTIDE SEQUENCE [LARGE SCALE GENOMIC DNA]</scope>
    <source>
        <strain evidence="3 4">JCM 10671</strain>
    </source>
</reference>
<feature type="transmembrane region" description="Helical" evidence="2">
    <location>
        <begin position="52"/>
        <end position="71"/>
    </location>
</feature>
<comment type="caution">
    <text evidence="3">The sequence shown here is derived from an EMBL/GenBank/DDBJ whole genome shotgun (WGS) entry which is preliminary data.</text>
</comment>
<gene>
    <name evidence="3" type="ORF">GCM10009547_21560</name>
</gene>
<evidence type="ECO:0000256" key="1">
    <source>
        <dbReference type="SAM" id="MobiDB-lite"/>
    </source>
</evidence>
<keyword evidence="2" id="KW-0812">Transmembrane</keyword>
<name>A0ABN1GT64_9ACTN</name>
<proteinExistence type="predicted"/>
<dbReference type="EMBL" id="BAAAHE010000016">
    <property type="protein sequence ID" value="GAA0618875.1"/>
    <property type="molecule type" value="Genomic_DNA"/>
</dbReference>
<feature type="region of interest" description="Disordered" evidence="1">
    <location>
        <begin position="89"/>
        <end position="111"/>
    </location>
</feature>
<evidence type="ECO:0000313" key="3">
    <source>
        <dbReference type="EMBL" id="GAA0618875.1"/>
    </source>
</evidence>
<accession>A0ABN1GT64</accession>
<sequence length="157" mass="16362">MNSLSAPVAAPLWSVRAHLVHGVLTALGAVLFLAGTAVVANEKVYADQEPGLAVATVGVVLGGAAGLLLLVHGRRRVAVRRDQSLSPIPAAPGVTGATSRTRPARTRSADPAGFVAGEGLVHFHRRDCSMAEGRRWPVTDRAGHERAGRRPCGVCRP</sequence>
<keyword evidence="4" id="KW-1185">Reference proteome</keyword>
<evidence type="ECO:0000256" key="2">
    <source>
        <dbReference type="SAM" id="Phobius"/>
    </source>
</evidence>
<organism evidence="3 4">
    <name type="scientific">Sporichthya brevicatena</name>
    <dbReference type="NCBI Taxonomy" id="171442"/>
    <lineage>
        <taxon>Bacteria</taxon>
        <taxon>Bacillati</taxon>
        <taxon>Actinomycetota</taxon>
        <taxon>Actinomycetes</taxon>
        <taxon>Sporichthyales</taxon>
        <taxon>Sporichthyaceae</taxon>
        <taxon>Sporichthya</taxon>
    </lineage>
</organism>
<keyword evidence="2" id="KW-0472">Membrane</keyword>
<protein>
    <submittedName>
        <fullName evidence="3">Uncharacterized protein</fullName>
    </submittedName>
</protein>